<dbReference type="PANTHER" id="PTHR30290">
    <property type="entry name" value="PERIPLASMIC BINDING COMPONENT OF ABC TRANSPORTER"/>
    <property type="match status" value="1"/>
</dbReference>
<dbReference type="Gene3D" id="3.40.190.10">
    <property type="entry name" value="Periplasmic binding protein-like II"/>
    <property type="match status" value="1"/>
</dbReference>
<name>A0ABV7PZ19_9ACTN</name>
<evidence type="ECO:0000259" key="1">
    <source>
        <dbReference type="Pfam" id="PF00496"/>
    </source>
</evidence>
<dbReference type="Proteomes" id="UP001595712">
    <property type="component" value="Unassembled WGS sequence"/>
</dbReference>
<dbReference type="Pfam" id="PF00496">
    <property type="entry name" value="SBP_bac_5"/>
    <property type="match status" value="1"/>
</dbReference>
<dbReference type="RefSeq" id="WP_387972472.1">
    <property type="nucleotide sequence ID" value="NZ_JBHRWO010000007.1"/>
</dbReference>
<dbReference type="EMBL" id="JBHRWO010000007">
    <property type="protein sequence ID" value="MFC3492228.1"/>
    <property type="molecule type" value="Genomic_DNA"/>
</dbReference>
<gene>
    <name evidence="2" type="ORF">ACFO8M_07005</name>
</gene>
<dbReference type="InterPro" id="IPR039424">
    <property type="entry name" value="SBP_5"/>
</dbReference>
<feature type="domain" description="Solute-binding protein family 5" evidence="1">
    <location>
        <begin position="93"/>
        <end position="473"/>
    </location>
</feature>
<dbReference type="SUPFAM" id="SSF53850">
    <property type="entry name" value="Periplasmic binding protein-like II"/>
    <property type="match status" value="1"/>
</dbReference>
<organism evidence="2 3">
    <name type="scientific">Glycomyces rhizosphaerae</name>
    <dbReference type="NCBI Taxonomy" id="2054422"/>
    <lineage>
        <taxon>Bacteria</taxon>
        <taxon>Bacillati</taxon>
        <taxon>Actinomycetota</taxon>
        <taxon>Actinomycetes</taxon>
        <taxon>Glycomycetales</taxon>
        <taxon>Glycomycetaceae</taxon>
        <taxon>Glycomyces</taxon>
    </lineage>
</organism>
<protein>
    <submittedName>
        <fullName evidence="2">ABC transporter substrate-binding protein</fullName>
    </submittedName>
</protein>
<dbReference type="InterPro" id="IPR006311">
    <property type="entry name" value="TAT_signal"/>
</dbReference>
<accession>A0ABV7PZ19</accession>
<dbReference type="PROSITE" id="PS51318">
    <property type="entry name" value="TAT"/>
    <property type="match status" value="1"/>
</dbReference>
<proteinExistence type="predicted"/>
<sequence length="595" mass="64440">MTSQQFELSRRRLMQAVGLGAGAVATTSVLGACQAKGSDDEGASGKFVYVYPFDVTTQHYNAAINNAALLTSAPNAELFIPRPAVLNWDTQEWIPQLAESVEIADKTLTIKLRSGIKWTDGNDVTAKDVVGTIYLQKLNAAQGTVGWDQLETATADDDLTVTVQYSAVFPGVEHGALKVQVLPYARYGEWMDESATLVAAGAVQGSPEQSALAEKIAAEDFKDAEGGFISCGAYKFDEIGETVITMSVHEDGLFADQVKFATFEIQKGDNAASVQFLLSSEVDYSTQVLGATDRQTIAGVEGLKELSTPGYDGIGLMLNQGRFPEFADVNVRKAIQYVFDTESIGEIAKGAGGYYLPATFSGLADPHAEGLFDDVELEYYSVDHAKATSLLEGAGWKKESDGWHKPDGSLAEYTIIGVEGWTDFSLSGEQAAAQLTEFGLNVKYENVPDDNPWGIWGAGDFDIAVRQWANPFVPYVYGAWQMTWFTDNSLTADAPGMGVPVTEVVTATQGTVDVNALYLQSQQGTEEEQMAAHKILGVVFNETLPRLPLFLNQRVSYAIEGARVDKVDPGDYELNDIYFDNPIMVRILEGGIEPA</sequence>
<dbReference type="Gene3D" id="3.10.105.10">
    <property type="entry name" value="Dipeptide-binding Protein, Domain 3"/>
    <property type="match status" value="1"/>
</dbReference>
<keyword evidence="3" id="KW-1185">Reference proteome</keyword>
<dbReference type="InterPro" id="IPR000914">
    <property type="entry name" value="SBP_5_dom"/>
</dbReference>
<comment type="caution">
    <text evidence="2">The sequence shown here is derived from an EMBL/GenBank/DDBJ whole genome shotgun (WGS) entry which is preliminary data.</text>
</comment>
<evidence type="ECO:0000313" key="3">
    <source>
        <dbReference type="Proteomes" id="UP001595712"/>
    </source>
</evidence>
<evidence type="ECO:0000313" key="2">
    <source>
        <dbReference type="EMBL" id="MFC3492228.1"/>
    </source>
</evidence>
<dbReference type="PANTHER" id="PTHR30290:SF65">
    <property type="entry name" value="MONOACYL PHOSPHATIDYLINOSITOL TETRAMANNOSIDE-BINDING PROTEIN LPQW-RELATED"/>
    <property type="match status" value="1"/>
</dbReference>
<reference evidence="3" key="1">
    <citation type="journal article" date="2019" name="Int. J. Syst. Evol. Microbiol.">
        <title>The Global Catalogue of Microorganisms (GCM) 10K type strain sequencing project: providing services to taxonomists for standard genome sequencing and annotation.</title>
        <authorList>
            <consortium name="The Broad Institute Genomics Platform"/>
            <consortium name="The Broad Institute Genome Sequencing Center for Infectious Disease"/>
            <person name="Wu L."/>
            <person name="Ma J."/>
        </authorList>
    </citation>
    <scope>NUCLEOTIDE SEQUENCE [LARGE SCALE GENOMIC DNA]</scope>
    <source>
        <strain evidence="3">CGMCC 4.7396</strain>
    </source>
</reference>